<comment type="caution">
    <text evidence="3">The sequence shown here is derived from an EMBL/GenBank/DDBJ whole genome shotgun (WGS) entry which is preliminary data.</text>
</comment>
<feature type="region of interest" description="Disordered" evidence="1">
    <location>
        <begin position="255"/>
        <end position="279"/>
    </location>
</feature>
<gene>
    <name evidence="3" type="ORF">SEMRO_1061_G236850.1</name>
</gene>
<feature type="region of interest" description="Disordered" evidence="1">
    <location>
        <begin position="123"/>
        <end position="156"/>
    </location>
</feature>
<feature type="chain" id="PRO_5040254552" evidence="2">
    <location>
        <begin position="17"/>
        <end position="301"/>
    </location>
</feature>
<feature type="signal peptide" evidence="2">
    <location>
        <begin position="1"/>
        <end position="16"/>
    </location>
</feature>
<evidence type="ECO:0000256" key="2">
    <source>
        <dbReference type="SAM" id="SignalP"/>
    </source>
</evidence>
<reference evidence="3" key="1">
    <citation type="submission" date="2020-06" db="EMBL/GenBank/DDBJ databases">
        <authorList>
            <consortium name="Plant Systems Biology data submission"/>
        </authorList>
    </citation>
    <scope>NUCLEOTIDE SEQUENCE</scope>
    <source>
        <strain evidence="3">D6</strain>
    </source>
</reference>
<keyword evidence="4" id="KW-1185">Reference proteome</keyword>
<dbReference type="EMBL" id="CAICTM010001059">
    <property type="protein sequence ID" value="CAB9519963.1"/>
    <property type="molecule type" value="Genomic_DNA"/>
</dbReference>
<feature type="compositionally biased region" description="Acidic residues" evidence="1">
    <location>
        <begin position="135"/>
        <end position="156"/>
    </location>
</feature>
<accession>A0A9N8EFU8</accession>
<protein>
    <submittedName>
        <fullName evidence="3">Uncharacterized protein</fullName>
    </submittedName>
</protein>
<keyword evidence="2" id="KW-0732">Signal</keyword>
<organism evidence="3 4">
    <name type="scientific">Seminavis robusta</name>
    <dbReference type="NCBI Taxonomy" id="568900"/>
    <lineage>
        <taxon>Eukaryota</taxon>
        <taxon>Sar</taxon>
        <taxon>Stramenopiles</taxon>
        <taxon>Ochrophyta</taxon>
        <taxon>Bacillariophyta</taxon>
        <taxon>Bacillariophyceae</taxon>
        <taxon>Bacillariophycidae</taxon>
        <taxon>Naviculales</taxon>
        <taxon>Naviculaceae</taxon>
        <taxon>Seminavis</taxon>
    </lineage>
</organism>
<name>A0A9N8EFU8_9STRA</name>
<proteinExistence type="predicted"/>
<sequence length="301" mass="31897">MFRFALLSFLLVAAQANIRSEFESKLRSKVALRDLRALQGLPEGFDAFEFNFAGFTFNAAMAMEKCPNEWDATFQCLIKDCPNALDVCPDLTGAAPVGSITTIAPGDMESGEMEGMDVNATEPEMPEMEPPSEMPEPETMPEGEGEMPVEGEGETPMEEMPMEATPVPEAEDIVDGVEDVIDAIDELLETAVPSSGGSRFLQDAAAIPECAELEAEFCDALAGEDTEDCCLTACTDEIQALLVCVIMEETGEDRSDCEIPECETAGPAPSTSAPAPAPSSDAASISRVAALSASLLAFAVL</sequence>
<evidence type="ECO:0000313" key="3">
    <source>
        <dbReference type="EMBL" id="CAB9519963.1"/>
    </source>
</evidence>
<evidence type="ECO:0000313" key="4">
    <source>
        <dbReference type="Proteomes" id="UP001153069"/>
    </source>
</evidence>
<evidence type="ECO:0000256" key="1">
    <source>
        <dbReference type="SAM" id="MobiDB-lite"/>
    </source>
</evidence>
<dbReference type="Proteomes" id="UP001153069">
    <property type="component" value="Unassembled WGS sequence"/>
</dbReference>
<dbReference type="AlphaFoldDB" id="A0A9N8EFU8"/>
<feature type="compositionally biased region" description="Low complexity" evidence="1">
    <location>
        <begin position="265"/>
        <end position="279"/>
    </location>
</feature>